<evidence type="ECO:0000256" key="9">
    <source>
        <dbReference type="ARBA" id="ARBA00023065"/>
    </source>
</evidence>
<keyword evidence="5" id="KW-0410">Iron transport</keyword>
<keyword evidence="20" id="KW-1185">Reference proteome</keyword>
<evidence type="ECO:0000256" key="7">
    <source>
        <dbReference type="ARBA" id="ARBA00022729"/>
    </source>
</evidence>
<evidence type="ECO:0000256" key="4">
    <source>
        <dbReference type="ARBA" id="ARBA00022452"/>
    </source>
</evidence>
<dbReference type="GO" id="GO:0038023">
    <property type="term" value="F:signaling receptor activity"/>
    <property type="evidence" value="ECO:0007669"/>
    <property type="project" value="InterPro"/>
</dbReference>
<dbReference type="Proteomes" id="UP000477911">
    <property type="component" value="Unassembled WGS sequence"/>
</dbReference>
<comment type="similarity">
    <text evidence="2 14 15">Belongs to the TonB-dependent receptor family.</text>
</comment>
<protein>
    <submittedName>
        <fullName evidence="19">TonB-dependent siderophore receptor</fullName>
    </submittedName>
</protein>
<accession>A0A6L7G8M7</accession>
<evidence type="ECO:0000256" key="10">
    <source>
        <dbReference type="ARBA" id="ARBA00023077"/>
    </source>
</evidence>
<feature type="chain" id="PRO_5027045553" evidence="16">
    <location>
        <begin position="34"/>
        <end position="696"/>
    </location>
</feature>
<dbReference type="PROSITE" id="PS52016">
    <property type="entry name" value="TONB_DEPENDENT_REC_3"/>
    <property type="match status" value="1"/>
</dbReference>
<name>A0A6L7G8M7_9RHOB</name>
<gene>
    <name evidence="19" type="ORF">GR170_22415</name>
</gene>
<evidence type="ECO:0000259" key="17">
    <source>
        <dbReference type="Pfam" id="PF00593"/>
    </source>
</evidence>
<dbReference type="EMBL" id="WUMU01000031">
    <property type="protein sequence ID" value="MXN20594.1"/>
    <property type="molecule type" value="Genomic_DNA"/>
</dbReference>
<dbReference type="NCBIfam" id="TIGR01783">
    <property type="entry name" value="TonB-siderophor"/>
    <property type="match status" value="1"/>
</dbReference>
<feature type="domain" description="TonB-dependent receptor plug" evidence="18">
    <location>
        <begin position="69"/>
        <end position="171"/>
    </location>
</feature>
<reference evidence="19 20" key="1">
    <citation type="submission" date="2019-12" db="EMBL/GenBank/DDBJ databases">
        <authorList>
            <person name="Li M."/>
        </authorList>
    </citation>
    <scope>NUCLEOTIDE SEQUENCE [LARGE SCALE GENOMIC DNA]</scope>
    <source>
        <strain evidence="19 20">GBMRC 2024</strain>
    </source>
</reference>
<evidence type="ECO:0000256" key="2">
    <source>
        <dbReference type="ARBA" id="ARBA00009810"/>
    </source>
</evidence>
<keyword evidence="6 14" id="KW-0812">Transmembrane</keyword>
<dbReference type="GO" id="GO:0015344">
    <property type="term" value="F:siderophore uptake transmembrane transporter activity"/>
    <property type="evidence" value="ECO:0007669"/>
    <property type="project" value="TreeGrafter"/>
</dbReference>
<evidence type="ECO:0000256" key="6">
    <source>
        <dbReference type="ARBA" id="ARBA00022692"/>
    </source>
</evidence>
<evidence type="ECO:0000313" key="19">
    <source>
        <dbReference type="EMBL" id="MXN20594.1"/>
    </source>
</evidence>
<feature type="domain" description="TonB-dependent receptor-like beta-barrel" evidence="17">
    <location>
        <begin position="244"/>
        <end position="666"/>
    </location>
</feature>
<keyword evidence="3 14" id="KW-0813">Transport</keyword>
<comment type="subcellular location">
    <subcellularLocation>
        <location evidence="1 14">Cell outer membrane</location>
        <topology evidence="1 14">Multi-pass membrane protein</topology>
    </subcellularLocation>
</comment>
<dbReference type="AlphaFoldDB" id="A0A6L7G8M7"/>
<dbReference type="InterPro" id="IPR036942">
    <property type="entry name" value="Beta-barrel_TonB_sf"/>
</dbReference>
<keyword evidence="4 14" id="KW-1134">Transmembrane beta strand</keyword>
<dbReference type="Gene3D" id="2.40.170.20">
    <property type="entry name" value="TonB-dependent receptor, beta-barrel domain"/>
    <property type="match status" value="1"/>
</dbReference>
<dbReference type="Pfam" id="PF00593">
    <property type="entry name" value="TonB_dep_Rec_b-barrel"/>
    <property type="match status" value="1"/>
</dbReference>
<dbReference type="PANTHER" id="PTHR32552:SF68">
    <property type="entry name" value="FERRICHROME OUTER MEMBRANE TRANSPORTER_PHAGE RECEPTOR"/>
    <property type="match status" value="1"/>
</dbReference>
<dbReference type="InterPro" id="IPR037066">
    <property type="entry name" value="Plug_dom_sf"/>
</dbReference>
<comment type="caution">
    <text evidence="19">The sequence shown here is derived from an EMBL/GenBank/DDBJ whole genome shotgun (WGS) entry which is preliminary data.</text>
</comment>
<dbReference type="InterPro" id="IPR012910">
    <property type="entry name" value="Plug_dom"/>
</dbReference>
<dbReference type="Gene3D" id="2.170.130.10">
    <property type="entry name" value="TonB-dependent receptor, plug domain"/>
    <property type="match status" value="1"/>
</dbReference>
<evidence type="ECO:0000256" key="3">
    <source>
        <dbReference type="ARBA" id="ARBA00022448"/>
    </source>
</evidence>
<evidence type="ECO:0000256" key="13">
    <source>
        <dbReference type="ARBA" id="ARBA00023237"/>
    </source>
</evidence>
<organism evidence="19 20">
    <name type="scientific">Pseudooceanicola albus</name>
    <dbReference type="NCBI Taxonomy" id="2692189"/>
    <lineage>
        <taxon>Bacteria</taxon>
        <taxon>Pseudomonadati</taxon>
        <taxon>Pseudomonadota</taxon>
        <taxon>Alphaproteobacteria</taxon>
        <taxon>Rhodobacterales</taxon>
        <taxon>Paracoccaceae</taxon>
        <taxon>Pseudooceanicola</taxon>
    </lineage>
</organism>
<sequence>MPVFRSPPAPRSCRPLLLALLASTALLPLTAQAQDVTDLSAIAVEGDDDSTTIAAKGNGTGSKMETDALDSSASVSVITAKEIETRGAKDLEEILSYTAGVVTDEWGGGDDRYDTYRIRGFDEMALGTYRDGLPVRGFGWTYSRREPYAYERVEVLKGSTSSLYGLNAPGGLVNAVTKTPKSYRFGEAYTTLGKDHTEVGTDFGDVLNKSGTLSYRVTAKVQDGAKTYDYSNDDRKFALLSLSWTPSSATKLTTFLEYNQRNGTPGTGLPADSGLDPSTFLGEPDFNRVDTTERSVGWMFDHDFGGGLSFHQVGRYSSFDMDYEEVYGASTDASADRSSWAVYSDSRQMGVDNRLQFDGTFGGVKSRTLVGAEYTWIKVTEKDLYGTAGGIDIYDPQYCGTACIDLSTVYYDWVPELTTKAVYAQQEFTFADKWIVTGGLRYDDVDMKLQDNLAGTTTDTTYTKTTGRLGLTYKATPNLSVFANYSQSFNPPDVFSEATEPTEGTQYEVGVKYRPEGMNALFTASYFDLTQTNVRTQTSPTTYATIGKVGVRGLELEAKGELTKNLDLTASWSLWDAEIREDGISGNTGNRPAFVPKQVAALWADWTLPGNDSRGDLTLGGGLRYVGQSYSDDANTSSQGARTLVDVAMTYALQKNVDLSLNVTNLFDKQYVAVNYYGTNYYGEGREVSATLRYRW</sequence>
<evidence type="ECO:0000256" key="16">
    <source>
        <dbReference type="SAM" id="SignalP"/>
    </source>
</evidence>
<keyword evidence="8" id="KW-0408">Iron</keyword>
<dbReference type="GO" id="GO:0015891">
    <property type="term" value="P:siderophore transport"/>
    <property type="evidence" value="ECO:0007669"/>
    <property type="project" value="InterPro"/>
</dbReference>
<evidence type="ECO:0000256" key="11">
    <source>
        <dbReference type="ARBA" id="ARBA00023136"/>
    </source>
</evidence>
<keyword evidence="9" id="KW-0406">Ion transport</keyword>
<keyword evidence="13 14" id="KW-0998">Cell outer membrane</keyword>
<evidence type="ECO:0000256" key="5">
    <source>
        <dbReference type="ARBA" id="ARBA00022496"/>
    </source>
</evidence>
<evidence type="ECO:0000256" key="12">
    <source>
        <dbReference type="ARBA" id="ARBA00023170"/>
    </source>
</evidence>
<keyword evidence="7 16" id="KW-0732">Signal</keyword>
<keyword evidence="10 15" id="KW-0798">TonB box</keyword>
<dbReference type="SUPFAM" id="SSF56935">
    <property type="entry name" value="Porins"/>
    <property type="match status" value="1"/>
</dbReference>
<evidence type="ECO:0000256" key="8">
    <source>
        <dbReference type="ARBA" id="ARBA00023004"/>
    </source>
</evidence>
<dbReference type="PANTHER" id="PTHR32552">
    <property type="entry name" value="FERRICHROME IRON RECEPTOR-RELATED"/>
    <property type="match status" value="1"/>
</dbReference>
<dbReference type="InterPro" id="IPR039426">
    <property type="entry name" value="TonB-dep_rcpt-like"/>
</dbReference>
<evidence type="ECO:0000313" key="20">
    <source>
        <dbReference type="Proteomes" id="UP000477911"/>
    </source>
</evidence>
<evidence type="ECO:0000256" key="1">
    <source>
        <dbReference type="ARBA" id="ARBA00004571"/>
    </source>
</evidence>
<dbReference type="Pfam" id="PF07715">
    <property type="entry name" value="Plug"/>
    <property type="match status" value="1"/>
</dbReference>
<evidence type="ECO:0000256" key="15">
    <source>
        <dbReference type="RuleBase" id="RU003357"/>
    </source>
</evidence>
<evidence type="ECO:0000259" key="18">
    <source>
        <dbReference type="Pfam" id="PF07715"/>
    </source>
</evidence>
<dbReference type="InterPro" id="IPR000531">
    <property type="entry name" value="Beta-barrel_TonB"/>
</dbReference>
<keyword evidence="12 19" id="KW-0675">Receptor</keyword>
<proteinExistence type="inferred from homology"/>
<keyword evidence="11 14" id="KW-0472">Membrane</keyword>
<feature type="signal peptide" evidence="16">
    <location>
        <begin position="1"/>
        <end position="33"/>
    </location>
</feature>
<dbReference type="CDD" id="cd01347">
    <property type="entry name" value="ligand_gated_channel"/>
    <property type="match status" value="1"/>
</dbReference>
<evidence type="ECO:0000256" key="14">
    <source>
        <dbReference type="PROSITE-ProRule" id="PRU01360"/>
    </source>
</evidence>
<dbReference type="InterPro" id="IPR010105">
    <property type="entry name" value="TonB_sidphr_rcpt"/>
</dbReference>
<dbReference type="GO" id="GO:0009279">
    <property type="term" value="C:cell outer membrane"/>
    <property type="evidence" value="ECO:0007669"/>
    <property type="project" value="UniProtKB-SubCell"/>
</dbReference>